<dbReference type="AlphaFoldDB" id="A0A0C2I8Y7"/>
<dbReference type="Proteomes" id="UP000031668">
    <property type="component" value="Unassembled WGS sequence"/>
</dbReference>
<name>A0A0C2I8Y7_THEKT</name>
<dbReference type="EMBL" id="JWZT01005293">
    <property type="protein sequence ID" value="KII61663.1"/>
    <property type="molecule type" value="Genomic_DNA"/>
</dbReference>
<proteinExistence type="predicted"/>
<gene>
    <name evidence="1" type="ORF">RF11_08575</name>
</gene>
<sequence>MNNAGWVPCALIYSFNRIKHMNISYDEFIEVTFDLYQGMEHSLNIVLSRDKQYVRTIYGPFYWPTHTVLETPESRSQKPILPKSEPFDEDKTRFTLAIHGCHQRMAHEFNRRIDFILYGKVQYPGMFHIRYSPFLNRFDAGTWEYVFFPHAYQD</sequence>
<accession>A0A0C2I8Y7</accession>
<evidence type="ECO:0000313" key="2">
    <source>
        <dbReference type="Proteomes" id="UP000031668"/>
    </source>
</evidence>
<comment type="caution">
    <text evidence="1">The sequence shown here is derived from an EMBL/GenBank/DDBJ whole genome shotgun (WGS) entry which is preliminary data.</text>
</comment>
<keyword evidence="2" id="KW-1185">Reference proteome</keyword>
<evidence type="ECO:0000313" key="1">
    <source>
        <dbReference type="EMBL" id="KII61663.1"/>
    </source>
</evidence>
<organism evidence="1 2">
    <name type="scientific">Thelohanellus kitauei</name>
    <name type="common">Myxosporean</name>
    <dbReference type="NCBI Taxonomy" id="669202"/>
    <lineage>
        <taxon>Eukaryota</taxon>
        <taxon>Metazoa</taxon>
        <taxon>Cnidaria</taxon>
        <taxon>Myxozoa</taxon>
        <taxon>Myxosporea</taxon>
        <taxon>Bivalvulida</taxon>
        <taxon>Platysporina</taxon>
        <taxon>Myxobolidae</taxon>
        <taxon>Thelohanellus</taxon>
    </lineage>
</organism>
<protein>
    <submittedName>
        <fullName evidence="1">Uncharacterized protein</fullName>
    </submittedName>
</protein>
<reference evidence="1 2" key="1">
    <citation type="journal article" date="2014" name="Genome Biol. Evol.">
        <title>The genome of the myxosporean Thelohanellus kitauei shows adaptations to nutrient acquisition within its fish host.</title>
        <authorList>
            <person name="Yang Y."/>
            <person name="Xiong J."/>
            <person name="Zhou Z."/>
            <person name="Huo F."/>
            <person name="Miao W."/>
            <person name="Ran C."/>
            <person name="Liu Y."/>
            <person name="Zhang J."/>
            <person name="Feng J."/>
            <person name="Wang M."/>
            <person name="Wang M."/>
            <person name="Wang L."/>
            <person name="Yao B."/>
        </authorList>
    </citation>
    <scope>NUCLEOTIDE SEQUENCE [LARGE SCALE GENOMIC DNA]</scope>
    <source>
        <strain evidence="1">Wuqing</strain>
    </source>
</reference>